<sequence>MYNDWVIVGELIQGGGKSYRIEHKLGHGAFSTVWLALEVDTNTLVSLKIHRTLTRAGQFESQIRRDIQQTISNPSDSYLVTSTSICSLPGKSPGDSLVVMVLPAGAPL</sequence>
<dbReference type="EMBL" id="KN796114">
    <property type="protein sequence ID" value="KUI63780.1"/>
    <property type="molecule type" value="Genomic_DNA"/>
</dbReference>
<dbReference type="OrthoDB" id="5979581at2759"/>
<dbReference type="InterPro" id="IPR011009">
    <property type="entry name" value="Kinase-like_dom_sf"/>
</dbReference>
<dbReference type="Gene3D" id="3.30.200.20">
    <property type="entry name" value="Phosphorylase Kinase, domain 1"/>
    <property type="match status" value="1"/>
</dbReference>
<evidence type="ECO:0008006" key="3">
    <source>
        <dbReference type="Google" id="ProtNLM"/>
    </source>
</evidence>
<organism evidence="1 2">
    <name type="scientific">Cytospora mali</name>
    <name type="common">Apple Valsa canker fungus</name>
    <name type="synonym">Valsa mali</name>
    <dbReference type="NCBI Taxonomy" id="578113"/>
    <lineage>
        <taxon>Eukaryota</taxon>
        <taxon>Fungi</taxon>
        <taxon>Dikarya</taxon>
        <taxon>Ascomycota</taxon>
        <taxon>Pezizomycotina</taxon>
        <taxon>Sordariomycetes</taxon>
        <taxon>Sordariomycetidae</taxon>
        <taxon>Diaporthales</taxon>
        <taxon>Cytosporaceae</taxon>
        <taxon>Cytospora</taxon>
    </lineage>
</organism>
<gene>
    <name evidence="1" type="ORF">VM1G_12014</name>
</gene>
<proteinExistence type="predicted"/>
<dbReference type="AlphaFoldDB" id="A0A194VIS3"/>
<keyword evidence="2" id="KW-1185">Reference proteome</keyword>
<dbReference type="SMR" id="A0A194VIS3"/>
<evidence type="ECO:0000313" key="1">
    <source>
        <dbReference type="EMBL" id="KUI63780.1"/>
    </source>
</evidence>
<accession>A0A194VIS3</accession>
<dbReference type="Proteomes" id="UP000078559">
    <property type="component" value="Unassembled WGS sequence"/>
</dbReference>
<reference evidence="1" key="1">
    <citation type="submission" date="2014-12" db="EMBL/GenBank/DDBJ databases">
        <title>Genome Sequence of Valsa Canker Pathogens Uncovers a Specific Adaption of Colonization on Woody Bark.</title>
        <authorList>
            <person name="Yin Z."/>
            <person name="Liu H."/>
            <person name="Gao X."/>
            <person name="Li Z."/>
            <person name="Song N."/>
            <person name="Ke X."/>
            <person name="Dai Q."/>
            <person name="Wu Y."/>
            <person name="Sun Y."/>
            <person name="Xu J.-R."/>
            <person name="Kang Z.K."/>
            <person name="Wang L."/>
            <person name="Huang L."/>
        </authorList>
    </citation>
    <scope>NUCLEOTIDE SEQUENCE [LARGE SCALE GENOMIC DNA]</scope>
    <source>
        <strain evidence="1">03-8</strain>
    </source>
</reference>
<protein>
    <recommendedName>
        <fullName evidence="3">Protein kinase domain-containing protein</fullName>
    </recommendedName>
</protein>
<name>A0A194VIS3_CYTMA</name>
<evidence type="ECO:0000313" key="2">
    <source>
        <dbReference type="Proteomes" id="UP000078559"/>
    </source>
</evidence>
<dbReference type="SUPFAM" id="SSF56112">
    <property type="entry name" value="Protein kinase-like (PK-like)"/>
    <property type="match status" value="1"/>
</dbReference>